<protein>
    <recommendedName>
        <fullName evidence="4">Methyltransferase</fullName>
    </recommendedName>
</protein>
<feature type="signal peptide" evidence="1">
    <location>
        <begin position="1"/>
        <end position="24"/>
    </location>
</feature>
<evidence type="ECO:0000313" key="2">
    <source>
        <dbReference type="EMBL" id="KIJ34281.1"/>
    </source>
</evidence>
<keyword evidence="1" id="KW-0732">Signal</keyword>
<evidence type="ECO:0000256" key="1">
    <source>
        <dbReference type="SAM" id="SignalP"/>
    </source>
</evidence>
<keyword evidence="3" id="KW-1185">Reference proteome</keyword>
<dbReference type="HOGENOM" id="CLU_1661895_0_0_1"/>
<evidence type="ECO:0008006" key="4">
    <source>
        <dbReference type="Google" id="ProtNLM"/>
    </source>
</evidence>
<name>A0A0C9VAB4_SPHS4</name>
<sequence length="159" mass="18106">MSSTHGLSLCIVHILCETITLLKSGGWLIINDVRNGLRDPNGLGPGNDALWRIILDNMRSKQMDPYIVSKVQGILEASKEFEGINTQHFAAPVSKWNDPQTDYRTRRVGFAIRSSILRALHTMTNLGVTPQIMQDVRKEMDESWRNMVMDVSLIWARKR</sequence>
<feature type="chain" id="PRO_5002204654" description="Methyltransferase" evidence="1">
    <location>
        <begin position="25"/>
        <end position="159"/>
    </location>
</feature>
<reference evidence="2 3" key="1">
    <citation type="submission" date="2014-06" db="EMBL/GenBank/DDBJ databases">
        <title>Evolutionary Origins and Diversification of the Mycorrhizal Mutualists.</title>
        <authorList>
            <consortium name="DOE Joint Genome Institute"/>
            <consortium name="Mycorrhizal Genomics Consortium"/>
            <person name="Kohler A."/>
            <person name="Kuo A."/>
            <person name="Nagy L.G."/>
            <person name="Floudas D."/>
            <person name="Copeland A."/>
            <person name="Barry K.W."/>
            <person name="Cichocki N."/>
            <person name="Veneault-Fourrey C."/>
            <person name="LaButti K."/>
            <person name="Lindquist E.A."/>
            <person name="Lipzen A."/>
            <person name="Lundell T."/>
            <person name="Morin E."/>
            <person name="Murat C."/>
            <person name="Riley R."/>
            <person name="Ohm R."/>
            <person name="Sun H."/>
            <person name="Tunlid A."/>
            <person name="Henrissat B."/>
            <person name="Grigoriev I.V."/>
            <person name="Hibbett D.S."/>
            <person name="Martin F."/>
        </authorList>
    </citation>
    <scope>NUCLEOTIDE SEQUENCE [LARGE SCALE GENOMIC DNA]</scope>
    <source>
        <strain evidence="2 3">SS14</strain>
    </source>
</reference>
<gene>
    <name evidence="2" type="ORF">M422DRAFT_263595</name>
</gene>
<dbReference type="EMBL" id="KN837201">
    <property type="protein sequence ID" value="KIJ34281.1"/>
    <property type="molecule type" value="Genomic_DNA"/>
</dbReference>
<evidence type="ECO:0000313" key="3">
    <source>
        <dbReference type="Proteomes" id="UP000054279"/>
    </source>
</evidence>
<dbReference type="Proteomes" id="UP000054279">
    <property type="component" value="Unassembled WGS sequence"/>
</dbReference>
<dbReference type="AlphaFoldDB" id="A0A0C9VAB4"/>
<organism evidence="2 3">
    <name type="scientific">Sphaerobolus stellatus (strain SS14)</name>
    <dbReference type="NCBI Taxonomy" id="990650"/>
    <lineage>
        <taxon>Eukaryota</taxon>
        <taxon>Fungi</taxon>
        <taxon>Dikarya</taxon>
        <taxon>Basidiomycota</taxon>
        <taxon>Agaricomycotina</taxon>
        <taxon>Agaricomycetes</taxon>
        <taxon>Phallomycetidae</taxon>
        <taxon>Geastrales</taxon>
        <taxon>Sphaerobolaceae</taxon>
        <taxon>Sphaerobolus</taxon>
    </lineage>
</organism>
<accession>A0A0C9VAB4</accession>
<proteinExistence type="predicted"/>